<dbReference type="SUPFAM" id="SSF53474">
    <property type="entry name" value="alpha/beta-Hydrolases"/>
    <property type="match status" value="1"/>
</dbReference>
<evidence type="ECO:0000313" key="2">
    <source>
        <dbReference type="EMBL" id="GIJ07946.1"/>
    </source>
</evidence>
<keyword evidence="3" id="KW-1185">Reference proteome</keyword>
<feature type="region of interest" description="Disordered" evidence="1">
    <location>
        <begin position="296"/>
        <end position="321"/>
    </location>
</feature>
<name>A0ABQ4HQN7_9ACTN</name>
<dbReference type="InterPro" id="IPR050583">
    <property type="entry name" value="Mycobacterial_A85_antigen"/>
</dbReference>
<dbReference type="InterPro" id="IPR000801">
    <property type="entry name" value="Esterase-like"/>
</dbReference>
<reference evidence="2 3" key="1">
    <citation type="submission" date="2021-01" db="EMBL/GenBank/DDBJ databases">
        <title>Whole genome shotgun sequence of Verrucosispora andamanensis NBRC 109075.</title>
        <authorList>
            <person name="Komaki H."/>
            <person name="Tamura T."/>
        </authorList>
    </citation>
    <scope>NUCLEOTIDE SEQUENCE [LARGE SCALE GENOMIC DNA]</scope>
    <source>
        <strain evidence="2 3">NBRC 109075</strain>
    </source>
</reference>
<sequence length="321" mass="35617">MTTARSVTGVTEKVPFRPLAVDQSDVRYLHGPDSRRQPGRPIGQTIEFGWDDSKIYPGTSRKFWVHLPARYDPSRPASLVVFLDGQWYLDPTGEVRGAIVLDNLIHRGDIPVTVGLFVDPGILVDAEHPKNRNVEYDAFDDRLATFLLTEIIPQVTTRYSIAEDPDRWAICGGSSGGNAAFTAAWLRPDKFRRVLCCLSSFVQMPGGNPYPEIIATEARRPLRIFMQAGHRDLHWNEPHRNWLSQNLRVAAALAEAGYDFRLVLGDGGHSPNHCGVLLPDALRWLWRPQARSRVCSGDVDRTSGVTASSSADPAAKTAAPR</sequence>
<dbReference type="Pfam" id="PF00756">
    <property type="entry name" value="Esterase"/>
    <property type="match status" value="1"/>
</dbReference>
<organism evidence="2 3">
    <name type="scientific">Micromonospora andamanensis</name>
    <dbReference type="NCBI Taxonomy" id="1287068"/>
    <lineage>
        <taxon>Bacteria</taxon>
        <taxon>Bacillati</taxon>
        <taxon>Actinomycetota</taxon>
        <taxon>Actinomycetes</taxon>
        <taxon>Micromonosporales</taxon>
        <taxon>Micromonosporaceae</taxon>
        <taxon>Micromonospora</taxon>
    </lineage>
</organism>
<protein>
    <submittedName>
        <fullName evidence="2">Esterase</fullName>
    </submittedName>
</protein>
<dbReference type="InterPro" id="IPR029058">
    <property type="entry name" value="AB_hydrolase_fold"/>
</dbReference>
<comment type="caution">
    <text evidence="2">The sequence shown here is derived from an EMBL/GenBank/DDBJ whole genome shotgun (WGS) entry which is preliminary data.</text>
</comment>
<evidence type="ECO:0000256" key="1">
    <source>
        <dbReference type="SAM" id="MobiDB-lite"/>
    </source>
</evidence>
<dbReference type="PANTHER" id="PTHR48098:SF3">
    <property type="entry name" value="IRON(III) ENTEROBACTIN ESTERASE"/>
    <property type="match status" value="1"/>
</dbReference>
<accession>A0ABQ4HQN7</accession>
<dbReference type="PANTHER" id="PTHR48098">
    <property type="entry name" value="ENTEROCHELIN ESTERASE-RELATED"/>
    <property type="match status" value="1"/>
</dbReference>
<dbReference type="Proteomes" id="UP000647017">
    <property type="component" value="Unassembled WGS sequence"/>
</dbReference>
<proteinExistence type="predicted"/>
<dbReference type="EMBL" id="BOOZ01000004">
    <property type="protein sequence ID" value="GIJ07946.1"/>
    <property type="molecule type" value="Genomic_DNA"/>
</dbReference>
<evidence type="ECO:0000313" key="3">
    <source>
        <dbReference type="Proteomes" id="UP000647017"/>
    </source>
</evidence>
<gene>
    <name evidence="2" type="ORF">Van01_11600</name>
</gene>
<dbReference type="Gene3D" id="3.40.50.1820">
    <property type="entry name" value="alpha/beta hydrolase"/>
    <property type="match status" value="1"/>
</dbReference>